<dbReference type="OrthoDB" id="5595751at2759"/>
<evidence type="ECO:0000256" key="11">
    <source>
        <dbReference type="ARBA" id="ARBA00060039"/>
    </source>
</evidence>
<evidence type="ECO:0000256" key="6">
    <source>
        <dbReference type="ARBA" id="ARBA00023244"/>
    </source>
</evidence>
<dbReference type="InterPro" id="IPR036108">
    <property type="entry name" value="4pyrrol_syn_uPrphyn_synt_sf"/>
</dbReference>
<reference evidence="13" key="1">
    <citation type="submission" date="2020-08" db="EMBL/GenBank/DDBJ databases">
        <title>Multicomponent nature underlies the extraordinary mechanical properties of spider dragline silk.</title>
        <authorList>
            <person name="Kono N."/>
            <person name="Nakamura H."/>
            <person name="Mori M."/>
            <person name="Yoshida Y."/>
            <person name="Ohtoshi R."/>
            <person name="Malay A.D."/>
            <person name="Moran D.A.P."/>
            <person name="Tomita M."/>
            <person name="Numata K."/>
            <person name="Arakawa K."/>
        </authorList>
    </citation>
    <scope>NUCLEOTIDE SEQUENCE</scope>
</reference>
<evidence type="ECO:0000313" key="13">
    <source>
        <dbReference type="EMBL" id="GFT75272.1"/>
    </source>
</evidence>
<evidence type="ECO:0000256" key="1">
    <source>
        <dbReference type="ARBA" id="ARBA00004772"/>
    </source>
</evidence>
<dbReference type="EMBL" id="BMAW01070810">
    <property type="protein sequence ID" value="GFT75272.1"/>
    <property type="molecule type" value="Genomic_DNA"/>
</dbReference>
<dbReference type="CDD" id="cd06578">
    <property type="entry name" value="HemD"/>
    <property type="match status" value="1"/>
</dbReference>
<dbReference type="GO" id="GO:0004852">
    <property type="term" value="F:uroporphyrinogen-III synthase activity"/>
    <property type="evidence" value="ECO:0007669"/>
    <property type="project" value="UniProtKB-EC"/>
</dbReference>
<dbReference type="PANTHER" id="PTHR12390:SF0">
    <property type="entry name" value="UROPORPHYRINOGEN-III SYNTHASE"/>
    <property type="match status" value="1"/>
</dbReference>
<evidence type="ECO:0000256" key="3">
    <source>
        <dbReference type="ARBA" id="ARBA00013109"/>
    </source>
</evidence>
<evidence type="ECO:0000259" key="12">
    <source>
        <dbReference type="Pfam" id="PF02602"/>
    </source>
</evidence>
<dbReference type="PANTHER" id="PTHR12390">
    <property type="entry name" value="UROPORPHYRINOGEN III SYNTHASE"/>
    <property type="match status" value="1"/>
</dbReference>
<keyword evidence="6" id="KW-0627">Porphyrin biosynthesis</keyword>
<proteinExistence type="inferred from homology"/>
<keyword evidence="4" id="KW-0350">Heme biosynthesis</keyword>
<dbReference type="EC" id="4.2.1.75" evidence="3"/>
<organism evidence="13 14">
    <name type="scientific">Nephila pilipes</name>
    <name type="common">Giant wood spider</name>
    <name type="synonym">Nephila maculata</name>
    <dbReference type="NCBI Taxonomy" id="299642"/>
    <lineage>
        <taxon>Eukaryota</taxon>
        <taxon>Metazoa</taxon>
        <taxon>Ecdysozoa</taxon>
        <taxon>Arthropoda</taxon>
        <taxon>Chelicerata</taxon>
        <taxon>Arachnida</taxon>
        <taxon>Araneae</taxon>
        <taxon>Araneomorphae</taxon>
        <taxon>Entelegynae</taxon>
        <taxon>Araneoidea</taxon>
        <taxon>Nephilidae</taxon>
        <taxon>Nephila</taxon>
    </lineage>
</organism>
<dbReference type="GO" id="GO:0006780">
    <property type="term" value="P:uroporphyrinogen III biosynthetic process"/>
    <property type="evidence" value="ECO:0007669"/>
    <property type="project" value="InterPro"/>
</dbReference>
<evidence type="ECO:0000256" key="5">
    <source>
        <dbReference type="ARBA" id="ARBA00023239"/>
    </source>
</evidence>
<accession>A0A8X6U2J4</accession>
<dbReference type="InterPro" id="IPR039793">
    <property type="entry name" value="UROS/Hem4"/>
</dbReference>
<comment type="pathway">
    <text evidence="1">Porphyrin-containing compound metabolism; protoporphyrin-IX biosynthesis; coproporphyrinogen-III from 5-aminolevulinate: step 3/4.</text>
</comment>
<sequence length="262" mass="29201">MAFGNVETSRAKVLLLKSEDSDEEVDPYVKILENAGIPASLIPVFDFHYLNDLLLLECMKFPNQYNGIIFTSPRAVKAIKRVYELYGLELQIWREKNNFALGDKTSMLAETLLNLNVLGKQCANSQELAELILSCDGLQKDLPFIFPCSDRAKNIIQNNLEEDDFTVTRVECYQLLPNFNIEDNFMTLITEKGIPDILVYFSPSGVEFSHDIIKKGCGTSQPQVVAVGETTASAVKQANMKLCKVAESPNPKGILNAVKSLL</sequence>
<feature type="domain" description="Tetrapyrrole biosynthesis uroporphyrinogen III synthase" evidence="12">
    <location>
        <begin position="27"/>
        <end position="255"/>
    </location>
</feature>
<evidence type="ECO:0000313" key="14">
    <source>
        <dbReference type="Proteomes" id="UP000887013"/>
    </source>
</evidence>
<evidence type="ECO:0000256" key="10">
    <source>
        <dbReference type="ARBA" id="ARBA00048617"/>
    </source>
</evidence>
<comment type="similarity">
    <text evidence="2">Belongs to the uroporphyrinogen-III synthase family.</text>
</comment>
<comment type="caution">
    <text evidence="13">The sequence shown here is derived from an EMBL/GenBank/DDBJ whole genome shotgun (WGS) entry which is preliminary data.</text>
</comment>
<gene>
    <name evidence="13" type="primary">UROS</name>
    <name evidence="13" type="ORF">NPIL_319661</name>
</gene>
<evidence type="ECO:0000256" key="7">
    <source>
        <dbReference type="ARBA" id="ARBA00031702"/>
    </source>
</evidence>
<dbReference type="FunFam" id="3.40.50.10090:FF:000003">
    <property type="entry name" value="uroporphyrinogen-III synthase"/>
    <property type="match status" value="1"/>
</dbReference>
<evidence type="ECO:0000256" key="2">
    <source>
        <dbReference type="ARBA" id="ARBA00008133"/>
    </source>
</evidence>
<dbReference type="GO" id="GO:0005829">
    <property type="term" value="C:cytosol"/>
    <property type="evidence" value="ECO:0007669"/>
    <property type="project" value="TreeGrafter"/>
</dbReference>
<comment type="catalytic activity">
    <reaction evidence="10">
        <text>hydroxymethylbilane = uroporphyrinogen III + H2O</text>
        <dbReference type="Rhea" id="RHEA:18965"/>
        <dbReference type="ChEBI" id="CHEBI:15377"/>
        <dbReference type="ChEBI" id="CHEBI:57308"/>
        <dbReference type="ChEBI" id="CHEBI:57845"/>
        <dbReference type="EC" id="4.2.1.75"/>
    </reaction>
</comment>
<protein>
    <recommendedName>
        <fullName evidence="9">Uroporphyrinogen-III synthase</fullName>
        <ecNumber evidence="3">4.2.1.75</ecNumber>
    </recommendedName>
    <alternativeName>
        <fullName evidence="8">Hydroxymethylbilane hydrolyase [cyclizing]</fullName>
    </alternativeName>
    <alternativeName>
        <fullName evidence="7">Uroporphyrinogen-III cosynthase</fullName>
    </alternativeName>
</protein>
<dbReference type="GO" id="GO:0006785">
    <property type="term" value="P:heme B biosynthetic process"/>
    <property type="evidence" value="ECO:0007669"/>
    <property type="project" value="UniProtKB-ARBA"/>
</dbReference>
<evidence type="ECO:0000256" key="4">
    <source>
        <dbReference type="ARBA" id="ARBA00023133"/>
    </source>
</evidence>
<evidence type="ECO:0000256" key="9">
    <source>
        <dbReference type="ARBA" id="ARBA00040167"/>
    </source>
</evidence>
<dbReference type="Proteomes" id="UP000887013">
    <property type="component" value="Unassembled WGS sequence"/>
</dbReference>
<keyword evidence="5" id="KW-0456">Lyase</keyword>
<dbReference type="Gene3D" id="3.40.50.10090">
    <property type="match status" value="2"/>
</dbReference>
<dbReference type="InterPro" id="IPR003754">
    <property type="entry name" value="4pyrrol_synth_uPrphyn_synth"/>
</dbReference>
<evidence type="ECO:0000256" key="8">
    <source>
        <dbReference type="ARBA" id="ARBA00032649"/>
    </source>
</evidence>
<comment type="function">
    <text evidence="11">Catalyzes cyclization of the linear tetrapyrrole, hydroxymethylbilane, to the macrocyclic uroporphyrinogen III, the branch point for the various sub-pathways leading to the wide diversity of porphyrins. Porphyrins act as cofactors for a multitude of enzymes that perform a variety of processes within the cell such as methionine synthesis (vitamin B12) or oxygen transport (heme).</text>
</comment>
<keyword evidence="14" id="KW-1185">Reference proteome</keyword>
<name>A0A8X6U2J4_NEPPI</name>
<dbReference type="AlphaFoldDB" id="A0A8X6U2J4"/>
<dbReference type="Pfam" id="PF02602">
    <property type="entry name" value="HEM4"/>
    <property type="match status" value="1"/>
</dbReference>
<dbReference type="SUPFAM" id="SSF69618">
    <property type="entry name" value="HemD-like"/>
    <property type="match status" value="1"/>
</dbReference>